<feature type="region of interest" description="Disordered" evidence="1">
    <location>
        <begin position="88"/>
        <end position="192"/>
    </location>
</feature>
<dbReference type="AlphaFoldDB" id="A0A8H8CF12"/>
<feature type="compositionally biased region" description="Low complexity" evidence="1">
    <location>
        <begin position="140"/>
        <end position="153"/>
    </location>
</feature>
<sequence>MNSNNYVQPHLPLINARIYFEVPSPVILARTAFYPRRPSDSPSEESSLPPSRDCSETPGEGDEPQSLAGVKRCIPSDAAIVESQVISRDQSVESNVPSMNLRSQAMAERSISSRDVSVDSSCASEEGDTSVAFEDQSPTVSRAPSAVPISSSRSSERLMRRRQLKNQTPPFQALSPEVIPKPAGEPSRRTNGYPLNKTLAKCGWSHSDILAFREQVKVVTKATIDVNKNYKSQDKDELKKICEEIMADGRWPSLQNFQDCWPVHSAIKAVIKYYCSVSRQDQNQAKATKSDAKRILEAALENLEKDDK</sequence>
<comment type="caution">
    <text evidence="2">The sequence shown here is derived from an EMBL/GenBank/DDBJ whole genome shotgun (WGS) entry which is preliminary data.</text>
</comment>
<feature type="compositionally biased region" description="Low complexity" evidence="1">
    <location>
        <begin position="109"/>
        <end position="121"/>
    </location>
</feature>
<reference evidence="2" key="1">
    <citation type="submission" date="2021-02" db="EMBL/GenBank/DDBJ databases">
        <title>Psilocybe cubensis genome.</title>
        <authorList>
            <person name="Mckernan K.J."/>
            <person name="Crawford S."/>
            <person name="Trippe A."/>
            <person name="Kane L.T."/>
            <person name="Mclaughlin S."/>
        </authorList>
    </citation>
    <scope>NUCLEOTIDE SEQUENCE [LARGE SCALE GENOMIC DNA]</scope>
    <source>
        <strain evidence="2">MGC-MH-2018</strain>
    </source>
</reference>
<evidence type="ECO:0000313" key="2">
    <source>
        <dbReference type="EMBL" id="KAG5162499.1"/>
    </source>
</evidence>
<evidence type="ECO:0000256" key="1">
    <source>
        <dbReference type="SAM" id="MobiDB-lite"/>
    </source>
</evidence>
<accession>A0A8H8CF12</accession>
<proteinExistence type="predicted"/>
<protein>
    <submittedName>
        <fullName evidence="2">Uncharacterized protein</fullName>
    </submittedName>
</protein>
<gene>
    <name evidence="2" type="ORF">JR316_012384</name>
</gene>
<feature type="compositionally biased region" description="Low complexity" evidence="1">
    <location>
        <begin position="40"/>
        <end position="52"/>
    </location>
</feature>
<organism evidence="2">
    <name type="scientific">Psilocybe cubensis</name>
    <name type="common">Psychedelic mushroom</name>
    <name type="synonym">Stropharia cubensis</name>
    <dbReference type="NCBI Taxonomy" id="181762"/>
    <lineage>
        <taxon>Eukaryota</taxon>
        <taxon>Fungi</taxon>
        <taxon>Dikarya</taxon>
        <taxon>Basidiomycota</taxon>
        <taxon>Agaricomycotina</taxon>
        <taxon>Agaricomycetes</taxon>
        <taxon>Agaricomycetidae</taxon>
        <taxon>Agaricales</taxon>
        <taxon>Agaricineae</taxon>
        <taxon>Strophariaceae</taxon>
        <taxon>Psilocybe</taxon>
    </lineage>
</organism>
<feature type="compositionally biased region" description="Polar residues" evidence="1">
    <location>
        <begin position="88"/>
        <end position="103"/>
    </location>
</feature>
<dbReference type="EMBL" id="JAFIQS010000018">
    <property type="protein sequence ID" value="KAG5162499.1"/>
    <property type="molecule type" value="Genomic_DNA"/>
</dbReference>
<name>A0A8H8CF12_PSICU</name>
<feature type="region of interest" description="Disordered" evidence="1">
    <location>
        <begin position="35"/>
        <end position="68"/>
    </location>
</feature>